<dbReference type="KEGG" id="part:PARC_a0507"/>
<organism evidence="1 2">
    <name type="scientific">Pseudoalteromonas arctica A 37-1-2</name>
    <dbReference type="NCBI Taxonomy" id="1117313"/>
    <lineage>
        <taxon>Bacteria</taxon>
        <taxon>Pseudomonadati</taxon>
        <taxon>Pseudomonadota</taxon>
        <taxon>Gammaproteobacteria</taxon>
        <taxon>Alteromonadales</taxon>
        <taxon>Pseudoalteromonadaceae</taxon>
        <taxon>Pseudoalteromonas</taxon>
    </lineage>
</organism>
<dbReference type="OrthoDB" id="9128705at2"/>
<evidence type="ECO:0000313" key="1">
    <source>
        <dbReference type="EMBL" id="ATC85233.1"/>
    </source>
</evidence>
<reference evidence="1 2" key="1">
    <citation type="journal article" date="2012" name="J. Bacteriol.">
        <title>Genome sequences of type strains of seven species of the marine bacterium Pseudoalteromonas.</title>
        <authorList>
            <person name="Xie B.B."/>
            <person name="Shu Y.L."/>
            <person name="Qin Q.L."/>
            <person name="Rong J.C."/>
            <person name="Zhang X.Y."/>
            <person name="Chen X.L."/>
            <person name="Shi M."/>
            <person name="He H.L."/>
            <person name="Zhou B.C."/>
            <person name="Zhang Y.Z."/>
        </authorList>
    </citation>
    <scope>NUCLEOTIDE SEQUENCE [LARGE SCALE GENOMIC DNA]</scope>
    <source>
        <strain evidence="1 2">A 37-1-2</strain>
    </source>
</reference>
<name>A0A290RYG5_9GAMM</name>
<dbReference type="EMBL" id="CP011025">
    <property type="protein sequence ID" value="ATC85233.1"/>
    <property type="molecule type" value="Genomic_DNA"/>
</dbReference>
<evidence type="ECO:0008006" key="3">
    <source>
        <dbReference type="Google" id="ProtNLM"/>
    </source>
</evidence>
<dbReference type="RefSeq" id="WP_010554103.1">
    <property type="nucleotide sequence ID" value="NZ_CP011025.1"/>
</dbReference>
<proteinExistence type="predicted"/>
<gene>
    <name evidence="1" type="ORF">PARC_a0507</name>
</gene>
<dbReference type="AlphaFoldDB" id="A0A290RYG5"/>
<evidence type="ECO:0000313" key="2">
    <source>
        <dbReference type="Proteomes" id="UP000016505"/>
    </source>
</evidence>
<protein>
    <recommendedName>
        <fullName evidence="3">Transcriptional regulator VspR</fullName>
    </recommendedName>
</protein>
<sequence>MSKKANMNVFLHFLLVIKQMNNFTVTQAKEALLREQSEFTDPVETRKFIYRQLTRNVAKGLLKRTNKLRKGVKEVIYSKTELFLNLEILPSSRGTKAKQITTENIGAPDISTETVKVIEYQEELKKDLLTYEIDLSTLLEEAKEYRRLTARYPKLHKKLQQHHSQAKEKSIKLLGKINALQTLLGNEKTEKQLC</sequence>
<accession>A0A290RYG5</accession>
<dbReference type="Proteomes" id="UP000016505">
    <property type="component" value="Chromosome I"/>
</dbReference>